<reference evidence="5" key="2">
    <citation type="journal article" date="2021" name="PeerJ">
        <title>Extensive microbial diversity within the chicken gut microbiome revealed by metagenomics and culture.</title>
        <authorList>
            <person name="Gilroy R."/>
            <person name="Ravi A."/>
            <person name="Getino M."/>
            <person name="Pursley I."/>
            <person name="Horton D.L."/>
            <person name="Alikhan N.F."/>
            <person name="Baker D."/>
            <person name="Gharbi K."/>
            <person name="Hall N."/>
            <person name="Watson M."/>
            <person name="Adriaenssens E.M."/>
            <person name="Foster-Nyarko E."/>
            <person name="Jarju S."/>
            <person name="Secka A."/>
            <person name="Antonio M."/>
            <person name="Oren A."/>
            <person name="Chaudhuri R.R."/>
            <person name="La Ragione R."/>
            <person name="Hildebrand F."/>
            <person name="Pallen M.J."/>
        </authorList>
    </citation>
    <scope>NUCLEOTIDE SEQUENCE</scope>
    <source>
        <strain evidence="5">B3-4054</strain>
    </source>
</reference>
<gene>
    <name evidence="5" type="ORF">IAA96_07395</name>
</gene>
<dbReference type="PANTHER" id="PTHR42715:SF10">
    <property type="entry name" value="BETA-GLUCOSIDASE"/>
    <property type="match status" value="1"/>
</dbReference>
<protein>
    <submittedName>
        <fullName evidence="5">Glycoside hydrolase family 3 protein</fullName>
    </submittedName>
</protein>
<evidence type="ECO:0000259" key="3">
    <source>
        <dbReference type="Pfam" id="PF00933"/>
    </source>
</evidence>
<name>A0A9D9HH58_9SPIR</name>
<evidence type="ECO:0000256" key="1">
    <source>
        <dbReference type="ARBA" id="ARBA00005336"/>
    </source>
</evidence>
<dbReference type="PANTHER" id="PTHR42715">
    <property type="entry name" value="BETA-GLUCOSIDASE"/>
    <property type="match status" value="1"/>
</dbReference>
<feature type="domain" description="Glycoside hydrolase family 3 N-terminal" evidence="3">
    <location>
        <begin position="59"/>
        <end position="283"/>
    </location>
</feature>
<evidence type="ECO:0000256" key="2">
    <source>
        <dbReference type="ARBA" id="ARBA00022801"/>
    </source>
</evidence>
<dbReference type="GO" id="GO:0004553">
    <property type="term" value="F:hydrolase activity, hydrolyzing O-glycosyl compounds"/>
    <property type="evidence" value="ECO:0007669"/>
    <property type="project" value="InterPro"/>
</dbReference>
<evidence type="ECO:0000313" key="6">
    <source>
        <dbReference type="Proteomes" id="UP000823616"/>
    </source>
</evidence>
<organism evidence="5 6">
    <name type="scientific">Candidatus Avitreponema avistercoris</name>
    <dbReference type="NCBI Taxonomy" id="2840705"/>
    <lineage>
        <taxon>Bacteria</taxon>
        <taxon>Pseudomonadati</taxon>
        <taxon>Spirochaetota</taxon>
        <taxon>Spirochaetia</taxon>
        <taxon>Spirochaetales</taxon>
        <taxon>Candidatus Avitreponema</taxon>
    </lineage>
</organism>
<dbReference type="Pfam" id="PF01915">
    <property type="entry name" value="Glyco_hydro_3_C"/>
    <property type="match status" value="1"/>
</dbReference>
<proteinExistence type="inferred from homology"/>
<evidence type="ECO:0000313" key="5">
    <source>
        <dbReference type="EMBL" id="MBO8450914.1"/>
    </source>
</evidence>
<comment type="caution">
    <text evidence="5">The sequence shown here is derived from an EMBL/GenBank/DDBJ whole genome shotgun (WGS) entry which is preliminary data.</text>
</comment>
<dbReference type="PRINTS" id="PR00133">
    <property type="entry name" value="GLHYDRLASE3"/>
</dbReference>
<dbReference type="AlphaFoldDB" id="A0A9D9HH58"/>
<dbReference type="SUPFAM" id="SSF52279">
    <property type="entry name" value="Beta-D-glucan exohydrolase, C-terminal domain"/>
    <property type="match status" value="1"/>
</dbReference>
<evidence type="ECO:0000259" key="4">
    <source>
        <dbReference type="Pfam" id="PF01915"/>
    </source>
</evidence>
<keyword evidence="2 5" id="KW-0378">Hydrolase</keyword>
<dbReference type="InterPro" id="IPR036962">
    <property type="entry name" value="Glyco_hydro_3_N_sf"/>
</dbReference>
<sequence>MQDIASLIRKMTLEEKAGLCSGADFWHTKSVERLGIPSVMVSDGPHGLRKQNEKADHLGVNESIKAVCFPAACATACSFDRGLLRSLGQTLGQECQAEDVAVILGPAVNIKRSPLCGRNFEYVSEDPYLAGELGAALIQGVQSENAGTSVKHFAANNQEYRRMTCSSEVDERTLREIYLPPFETAVKKGKPDTVMCSYNKINGVFASENHRLLTGILRGEWGFDGYVVSDWGAVNNRVEGLKAGLDLEMPSSGGVTDQEIVEAVRSGALAEEILDQAVERILRKVFRFTEGRRPGNFDKAAHHALAAQIEEESAVLLKNGGVLPLSAAAGKIAVIGAFAAKPRFQGGGSSHINACTVTPALDALEEFRKTKSGAGFTYAYAPGFPAENGVSPEEEERLAEEACNLAKDADIAVIFAGLPDFMECESYDRSHLSLPENQNRLISRIAALQENTVVVLHNGSPVEMPWLDSVAAVLELYLGGQAVGTAAVRLLFGEANPCGKLAETFPKRLEDTPSYLNFPGDGKQVFYREGIFTGYRWYDARKIPPLFPFGHGLSYTSFAYSNIR</sequence>
<feature type="domain" description="Glycoside hydrolase family 3 C-terminal" evidence="4">
    <location>
        <begin position="315"/>
        <end position="535"/>
    </location>
</feature>
<dbReference type="GO" id="GO:0005975">
    <property type="term" value="P:carbohydrate metabolic process"/>
    <property type="evidence" value="ECO:0007669"/>
    <property type="project" value="InterPro"/>
</dbReference>
<dbReference type="InterPro" id="IPR002772">
    <property type="entry name" value="Glyco_hydro_3_C"/>
</dbReference>
<accession>A0A9D9HH58</accession>
<dbReference type="Pfam" id="PF00933">
    <property type="entry name" value="Glyco_hydro_3"/>
    <property type="match status" value="1"/>
</dbReference>
<dbReference type="Gene3D" id="3.40.50.1700">
    <property type="entry name" value="Glycoside hydrolase family 3 C-terminal domain"/>
    <property type="match status" value="1"/>
</dbReference>
<feature type="non-terminal residue" evidence="5">
    <location>
        <position position="564"/>
    </location>
</feature>
<dbReference type="SUPFAM" id="SSF51445">
    <property type="entry name" value="(Trans)glycosidases"/>
    <property type="match status" value="1"/>
</dbReference>
<dbReference type="Gene3D" id="3.20.20.300">
    <property type="entry name" value="Glycoside hydrolase, family 3, N-terminal domain"/>
    <property type="match status" value="1"/>
</dbReference>
<dbReference type="InterPro" id="IPR017853">
    <property type="entry name" value="GH"/>
</dbReference>
<dbReference type="InterPro" id="IPR050288">
    <property type="entry name" value="Cellulose_deg_GH3"/>
</dbReference>
<dbReference type="InterPro" id="IPR036881">
    <property type="entry name" value="Glyco_hydro_3_C_sf"/>
</dbReference>
<reference evidence="5" key="1">
    <citation type="submission" date="2020-10" db="EMBL/GenBank/DDBJ databases">
        <authorList>
            <person name="Gilroy R."/>
        </authorList>
    </citation>
    <scope>NUCLEOTIDE SEQUENCE</scope>
    <source>
        <strain evidence="5">B3-4054</strain>
    </source>
</reference>
<dbReference type="InterPro" id="IPR001764">
    <property type="entry name" value="Glyco_hydro_3_N"/>
</dbReference>
<dbReference type="EMBL" id="JADIMS010000138">
    <property type="protein sequence ID" value="MBO8450914.1"/>
    <property type="molecule type" value="Genomic_DNA"/>
</dbReference>
<dbReference type="Proteomes" id="UP000823616">
    <property type="component" value="Unassembled WGS sequence"/>
</dbReference>
<comment type="similarity">
    <text evidence="1">Belongs to the glycosyl hydrolase 3 family.</text>
</comment>